<feature type="chain" id="PRO_5039552141" description="Secreted protein" evidence="1">
    <location>
        <begin position="23"/>
        <end position="93"/>
    </location>
</feature>
<dbReference type="EMBL" id="CP097509">
    <property type="protein sequence ID" value="URE18334.1"/>
    <property type="molecule type" value="Genomic_DNA"/>
</dbReference>
<evidence type="ECO:0000313" key="2">
    <source>
        <dbReference type="EMBL" id="URE18334.1"/>
    </source>
</evidence>
<name>A0A9E7KJE4_9LILI</name>
<gene>
    <name evidence="2" type="ORF">MUK42_11728</name>
</gene>
<sequence>MLPTVLPLALWVCGNRVLETLAFPTRLLRYVFGLKRLRQTLVLLSFPARRNSGTTKSNTASIYVTKMEGYQSSPAANGSMHETFQFHKQPAGS</sequence>
<evidence type="ECO:0000256" key="1">
    <source>
        <dbReference type="SAM" id="SignalP"/>
    </source>
</evidence>
<proteinExistence type="predicted"/>
<dbReference type="Proteomes" id="UP001055439">
    <property type="component" value="Chromosome 7"/>
</dbReference>
<organism evidence="2 3">
    <name type="scientific">Musa troglodytarum</name>
    <name type="common">fe'i banana</name>
    <dbReference type="NCBI Taxonomy" id="320322"/>
    <lineage>
        <taxon>Eukaryota</taxon>
        <taxon>Viridiplantae</taxon>
        <taxon>Streptophyta</taxon>
        <taxon>Embryophyta</taxon>
        <taxon>Tracheophyta</taxon>
        <taxon>Spermatophyta</taxon>
        <taxon>Magnoliopsida</taxon>
        <taxon>Liliopsida</taxon>
        <taxon>Zingiberales</taxon>
        <taxon>Musaceae</taxon>
        <taxon>Musa</taxon>
    </lineage>
</organism>
<dbReference type="AlphaFoldDB" id="A0A9E7KJE4"/>
<evidence type="ECO:0008006" key="4">
    <source>
        <dbReference type="Google" id="ProtNLM"/>
    </source>
</evidence>
<evidence type="ECO:0000313" key="3">
    <source>
        <dbReference type="Proteomes" id="UP001055439"/>
    </source>
</evidence>
<feature type="signal peptide" evidence="1">
    <location>
        <begin position="1"/>
        <end position="22"/>
    </location>
</feature>
<dbReference type="OrthoDB" id="615826at2759"/>
<keyword evidence="3" id="KW-1185">Reference proteome</keyword>
<keyword evidence="1" id="KW-0732">Signal</keyword>
<protein>
    <recommendedName>
        <fullName evidence="4">Secreted protein</fullName>
    </recommendedName>
</protein>
<accession>A0A9E7KJE4</accession>
<reference evidence="2" key="1">
    <citation type="submission" date="2022-05" db="EMBL/GenBank/DDBJ databases">
        <title>The Musa troglodytarum L. genome provides insights into the mechanism of non-climacteric behaviour and enrichment of carotenoids.</title>
        <authorList>
            <person name="Wang J."/>
        </authorList>
    </citation>
    <scope>NUCLEOTIDE SEQUENCE</scope>
    <source>
        <tissue evidence="2">Leaf</tissue>
    </source>
</reference>